<sequence>MIEKAHQILKEYYGYDNFRGGQENIITSILEKKDTVAIMPTGAGKSLCYQVPALLFEGVTIVISPLISLMKDQVDSLEDIGIPATFINSSLSVSETNRRIDGVNQGKYKLLYIAPERLENEGFAELIKGLEISLVAVDEAHCVSQWGHDFRPSYRYIFSFIKQLPQRPTIAAFTATATEEVKNDIIHLLRLYKPNLFVTGFNRENLFFSVVKGENKKDYILDYARSHKNQVGIIYAATRKEVETIYKELKQIGLKPAKYHAGLGTEERKRNQDAFLFDDANIMVATNAFGMGIDKSNVRYVIHFNLPKNMEAYYQEAGRAGRDGEPSECILLFGPQDVMIQKFMIEQTVMAPERKRNEYNKLQEMVDYCYTPNCLRKYILEYFGEENIPDSCGYCSTCTNDSELVDITEDALKIFSCIFRLKERFGSTLVAQVLKGSKNKKIIELGFDRLSTYGIMSQYTEKEIRDIINVLVADGYLNLTSGQYPILKITAKSVNVLKNGEKVYQKVHKKKDNLIEDNTLFDLLRKLRKEISSKENLPPYVIFPDSTLLDMARLYPVDAEALLNIKGVGQNKLQKYGDLFLAEIRKYVDENKINISV</sequence>
<evidence type="ECO:0000256" key="4">
    <source>
        <dbReference type="ARBA" id="ARBA00022723"/>
    </source>
</evidence>
<comment type="cofactor">
    <cofactor evidence="1">
        <name>Mg(2+)</name>
        <dbReference type="ChEBI" id="CHEBI:18420"/>
    </cofactor>
</comment>
<dbReference type="FunFam" id="1.10.150.80:FF:000002">
    <property type="entry name" value="ATP-dependent DNA helicase RecQ"/>
    <property type="match status" value="1"/>
</dbReference>
<keyword evidence="9" id="KW-0862">Zinc</keyword>
<dbReference type="AlphaFoldDB" id="A0A135L3E9"/>
<keyword evidence="13" id="KW-0234">DNA repair</keyword>
<dbReference type="GO" id="GO:0043138">
    <property type="term" value="F:3'-5' DNA helicase activity"/>
    <property type="evidence" value="ECO:0007669"/>
    <property type="project" value="UniProtKB-EC"/>
</dbReference>
<comment type="caution">
    <text evidence="20">The sequence shown here is derived from an EMBL/GenBank/DDBJ whole genome shotgun (WGS) entry which is preliminary data.</text>
</comment>
<dbReference type="InterPro" id="IPR044876">
    <property type="entry name" value="HRDC_dom_sf"/>
</dbReference>
<dbReference type="InterPro" id="IPR018982">
    <property type="entry name" value="RQC_domain"/>
</dbReference>
<evidence type="ECO:0000256" key="12">
    <source>
        <dbReference type="ARBA" id="ARBA00023172"/>
    </source>
</evidence>
<protein>
    <recommendedName>
        <fullName evidence="16">DNA helicase RecQ</fullName>
        <ecNumber evidence="16">5.6.2.4</ecNumber>
    </recommendedName>
</protein>
<dbReference type="GO" id="GO:0009432">
    <property type="term" value="P:SOS response"/>
    <property type="evidence" value="ECO:0007669"/>
    <property type="project" value="UniProtKB-UniRule"/>
</dbReference>
<dbReference type="GO" id="GO:0046872">
    <property type="term" value="F:metal ion binding"/>
    <property type="evidence" value="ECO:0007669"/>
    <property type="project" value="UniProtKB-KW"/>
</dbReference>
<evidence type="ECO:0000256" key="5">
    <source>
        <dbReference type="ARBA" id="ARBA00022741"/>
    </source>
</evidence>
<keyword evidence="8 20" id="KW-0347">Helicase</keyword>
<dbReference type="GO" id="GO:0005737">
    <property type="term" value="C:cytoplasm"/>
    <property type="evidence" value="ECO:0007669"/>
    <property type="project" value="TreeGrafter"/>
</dbReference>
<dbReference type="Gene3D" id="1.10.10.10">
    <property type="entry name" value="Winged helix-like DNA-binding domain superfamily/Winged helix DNA-binding domain"/>
    <property type="match status" value="1"/>
</dbReference>
<dbReference type="FunFam" id="3.40.50.300:FF:000296">
    <property type="entry name" value="ATP-dependent DNA helicase RecQ"/>
    <property type="match status" value="1"/>
</dbReference>
<dbReference type="GO" id="GO:0009378">
    <property type="term" value="F:four-way junction helicase activity"/>
    <property type="evidence" value="ECO:0007669"/>
    <property type="project" value="TreeGrafter"/>
</dbReference>
<dbReference type="PANTHER" id="PTHR13710:SF105">
    <property type="entry name" value="ATP-DEPENDENT DNA HELICASE Q1"/>
    <property type="match status" value="1"/>
</dbReference>
<dbReference type="PROSITE" id="PS51192">
    <property type="entry name" value="HELICASE_ATP_BIND_1"/>
    <property type="match status" value="1"/>
</dbReference>
<accession>A0A135L3E9</accession>
<dbReference type="Pfam" id="PF00270">
    <property type="entry name" value="DEAD"/>
    <property type="match status" value="1"/>
</dbReference>
<dbReference type="InterPro" id="IPR006293">
    <property type="entry name" value="DNA_helicase_ATP-dep_RecQ_bac"/>
</dbReference>
<evidence type="ECO:0000259" key="18">
    <source>
        <dbReference type="PROSITE" id="PS51192"/>
    </source>
</evidence>
<name>A0A135L3E9_9BACI</name>
<keyword evidence="7" id="KW-0378">Hydrolase</keyword>
<keyword evidence="11" id="KW-0238">DNA-binding</keyword>
<comment type="cofactor">
    <cofactor evidence="2">
        <name>Zn(2+)</name>
        <dbReference type="ChEBI" id="CHEBI:29105"/>
    </cofactor>
</comment>
<evidence type="ECO:0000256" key="9">
    <source>
        <dbReference type="ARBA" id="ARBA00022833"/>
    </source>
</evidence>
<dbReference type="SUPFAM" id="SSF52540">
    <property type="entry name" value="P-loop containing nucleoside triphosphate hydrolases"/>
    <property type="match status" value="1"/>
</dbReference>
<dbReference type="Pfam" id="PF00271">
    <property type="entry name" value="Helicase_C"/>
    <property type="match status" value="1"/>
</dbReference>
<dbReference type="GO" id="GO:0030894">
    <property type="term" value="C:replisome"/>
    <property type="evidence" value="ECO:0007669"/>
    <property type="project" value="TreeGrafter"/>
</dbReference>
<evidence type="ECO:0000256" key="10">
    <source>
        <dbReference type="ARBA" id="ARBA00022840"/>
    </source>
</evidence>
<evidence type="ECO:0000256" key="16">
    <source>
        <dbReference type="NCBIfam" id="TIGR01389"/>
    </source>
</evidence>
<dbReference type="PROSITE" id="PS51194">
    <property type="entry name" value="HELICASE_CTER"/>
    <property type="match status" value="1"/>
</dbReference>
<dbReference type="InterPro" id="IPR036388">
    <property type="entry name" value="WH-like_DNA-bd_sf"/>
</dbReference>
<dbReference type="CDD" id="cd17920">
    <property type="entry name" value="DEXHc_RecQ"/>
    <property type="match status" value="1"/>
</dbReference>
<dbReference type="SUPFAM" id="SSF46785">
    <property type="entry name" value="Winged helix' DNA-binding domain"/>
    <property type="match status" value="1"/>
</dbReference>
<dbReference type="InterPro" id="IPR036390">
    <property type="entry name" value="WH_DNA-bd_sf"/>
</dbReference>
<dbReference type="PANTHER" id="PTHR13710">
    <property type="entry name" value="DNA HELICASE RECQ FAMILY MEMBER"/>
    <property type="match status" value="1"/>
</dbReference>
<dbReference type="InterPro" id="IPR004589">
    <property type="entry name" value="DNA_helicase_ATP-dep_RecQ"/>
</dbReference>
<dbReference type="STRING" id="1413211.U473_05420"/>
<keyword evidence="21" id="KW-1185">Reference proteome</keyword>
<keyword evidence="10" id="KW-0067">ATP-binding</keyword>
<evidence type="ECO:0000313" key="20">
    <source>
        <dbReference type="EMBL" id="KXG43515.1"/>
    </source>
</evidence>
<dbReference type="GO" id="GO:0016787">
    <property type="term" value="F:hydrolase activity"/>
    <property type="evidence" value="ECO:0007669"/>
    <property type="project" value="UniProtKB-KW"/>
</dbReference>
<keyword evidence="5" id="KW-0547">Nucleotide-binding</keyword>
<dbReference type="SUPFAM" id="SSF47819">
    <property type="entry name" value="HRDC-like"/>
    <property type="match status" value="1"/>
</dbReference>
<comment type="catalytic activity">
    <reaction evidence="15">
        <text>Couples ATP hydrolysis with the unwinding of duplex DNA by translocating in the 3'-5' direction.</text>
        <dbReference type="EC" id="5.6.2.4"/>
    </reaction>
</comment>
<evidence type="ECO:0000256" key="1">
    <source>
        <dbReference type="ARBA" id="ARBA00001946"/>
    </source>
</evidence>
<dbReference type="InterPro" id="IPR032284">
    <property type="entry name" value="RecQ_Zn-bd"/>
</dbReference>
<organism evidence="20 21">
    <name type="scientific">Tepidibacillus decaturensis</name>
    <dbReference type="NCBI Taxonomy" id="1413211"/>
    <lineage>
        <taxon>Bacteria</taxon>
        <taxon>Bacillati</taxon>
        <taxon>Bacillota</taxon>
        <taxon>Bacilli</taxon>
        <taxon>Bacillales</taxon>
        <taxon>Bacillaceae</taxon>
        <taxon>Tepidibacillus</taxon>
    </lineage>
</organism>
<dbReference type="GO" id="GO:0006310">
    <property type="term" value="P:DNA recombination"/>
    <property type="evidence" value="ECO:0007669"/>
    <property type="project" value="UniProtKB-UniRule"/>
</dbReference>
<dbReference type="Proteomes" id="UP000070352">
    <property type="component" value="Unassembled WGS sequence"/>
</dbReference>
<dbReference type="Gene3D" id="1.10.150.80">
    <property type="entry name" value="HRDC domain"/>
    <property type="match status" value="1"/>
</dbReference>
<dbReference type="SMART" id="SM00487">
    <property type="entry name" value="DEXDc"/>
    <property type="match status" value="1"/>
</dbReference>
<dbReference type="GO" id="GO:0006281">
    <property type="term" value="P:DNA repair"/>
    <property type="evidence" value="ECO:0007669"/>
    <property type="project" value="UniProtKB-KW"/>
</dbReference>
<dbReference type="GO" id="GO:0006260">
    <property type="term" value="P:DNA replication"/>
    <property type="evidence" value="ECO:0007669"/>
    <property type="project" value="InterPro"/>
</dbReference>
<dbReference type="InterPro" id="IPR002121">
    <property type="entry name" value="HRDC_dom"/>
</dbReference>
<keyword evidence="14" id="KW-0413">Isomerase</keyword>
<keyword evidence="4" id="KW-0479">Metal-binding</keyword>
<dbReference type="InterPro" id="IPR001650">
    <property type="entry name" value="Helicase_C-like"/>
</dbReference>
<dbReference type="RefSeq" id="WP_068724118.1">
    <property type="nucleotide sequence ID" value="NZ_LSKU01000001.1"/>
</dbReference>
<gene>
    <name evidence="20" type="ORF">U473_05420</name>
</gene>
<dbReference type="EMBL" id="LSKU01000001">
    <property type="protein sequence ID" value="KXG43515.1"/>
    <property type="molecule type" value="Genomic_DNA"/>
</dbReference>
<dbReference type="NCBIfam" id="TIGR00614">
    <property type="entry name" value="recQ_fam"/>
    <property type="match status" value="1"/>
</dbReference>
<dbReference type="Gene3D" id="3.40.50.300">
    <property type="entry name" value="P-loop containing nucleotide triphosphate hydrolases"/>
    <property type="match status" value="2"/>
</dbReference>
<evidence type="ECO:0000259" key="19">
    <source>
        <dbReference type="PROSITE" id="PS51194"/>
    </source>
</evidence>
<feature type="domain" description="HRDC" evidence="17">
    <location>
        <begin position="514"/>
        <end position="594"/>
    </location>
</feature>
<dbReference type="InterPro" id="IPR011545">
    <property type="entry name" value="DEAD/DEAH_box_helicase_dom"/>
</dbReference>
<evidence type="ECO:0000256" key="3">
    <source>
        <dbReference type="ARBA" id="ARBA00005446"/>
    </source>
</evidence>
<dbReference type="PROSITE" id="PS50967">
    <property type="entry name" value="HRDC"/>
    <property type="match status" value="1"/>
</dbReference>
<dbReference type="Pfam" id="PF00570">
    <property type="entry name" value="HRDC"/>
    <property type="match status" value="1"/>
</dbReference>
<feature type="domain" description="Helicase ATP-binding" evidence="18">
    <location>
        <begin position="26"/>
        <end position="195"/>
    </location>
</feature>
<dbReference type="NCBIfam" id="TIGR01389">
    <property type="entry name" value="recQ"/>
    <property type="match status" value="1"/>
</dbReference>
<evidence type="ECO:0000256" key="11">
    <source>
        <dbReference type="ARBA" id="ARBA00023125"/>
    </source>
</evidence>
<dbReference type="CDD" id="cd18794">
    <property type="entry name" value="SF2_C_RecQ"/>
    <property type="match status" value="1"/>
</dbReference>
<dbReference type="SMART" id="SM00341">
    <property type="entry name" value="HRDC"/>
    <property type="match status" value="1"/>
</dbReference>
<dbReference type="GO" id="GO:0003677">
    <property type="term" value="F:DNA binding"/>
    <property type="evidence" value="ECO:0007669"/>
    <property type="project" value="UniProtKB-KW"/>
</dbReference>
<dbReference type="InterPro" id="IPR027417">
    <property type="entry name" value="P-loop_NTPase"/>
</dbReference>
<evidence type="ECO:0000256" key="13">
    <source>
        <dbReference type="ARBA" id="ARBA00023204"/>
    </source>
</evidence>
<dbReference type="SMART" id="SM00956">
    <property type="entry name" value="RQC"/>
    <property type="match status" value="1"/>
</dbReference>
<dbReference type="InterPro" id="IPR010997">
    <property type="entry name" value="HRDC-like_sf"/>
</dbReference>
<evidence type="ECO:0000256" key="14">
    <source>
        <dbReference type="ARBA" id="ARBA00023235"/>
    </source>
</evidence>
<evidence type="ECO:0000313" key="21">
    <source>
        <dbReference type="Proteomes" id="UP000070352"/>
    </source>
</evidence>
<dbReference type="InterPro" id="IPR014001">
    <property type="entry name" value="Helicase_ATP-bd"/>
</dbReference>
<reference evidence="20 21" key="1">
    <citation type="submission" date="2016-02" db="EMBL/GenBank/DDBJ databases">
        <title>Draft Genome for Tepidibacillus decaturensis nov. sp. Strain Z9, an Anaerobic, Moderately Thermophilic and Heterotrophic Bacterium from Deep Subsurface of the Illinois Basin, USA.</title>
        <authorList>
            <person name="Dong Y."/>
            <person name="Chang J.Y."/>
            <person name="Sanford R."/>
            <person name="Fouke B.W."/>
        </authorList>
    </citation>
    <scope>NUCLEOTIDE SEQUENCE [LARGE SCALE GENOMIC DNA]</scope>
    <source>
        <strain evidence="20 21">Z9</strain>
    </source>
</reference>
<evidence type="ECO:0000256" key="7">
    <source>
        <dbReference type="ARBA" id="ARBA00022801"/>
    </source>
</evidence>
<dbReference type="OrthoDB" id="9763310at2"/>
<evidence type="ECO:0000256" key="6">
    <source>
        <dbReference type="ARBA" id="ARBA00022763"/>
    </source>
</evidence>
<dbReference type="GO" id="GO:0043590">
    <property type="term" value="C:bacterial nucleoid"/>
    <property type="evidence" value="ECO:0007669"/>
    <property type="project" value="TreeGrafter"/>
</dbReference>
<dbReference type="Pfam" id="PF09382">
    <property type="entry name" value="RQC"/>
    <property type="match status" value="1"/>
</dbReference>
<proteinExistence type="inferred from homology"/>
<evidence type="ECO:0000256" key="8">
    <source>
        <dbReference type="ARBA" id="ARBA00022806"/>
    </source>
</evidence>
<dbReference type="EC" id="5.6.2.4" evidence="16"/>
<evidence type="ECO:0000259" key="17">
    <source>
        <dbReference type="PROSITE" id="PS50967"/>
    </source>
</evidence>
<evidence type="ECO:0000256" key="2">
    <source>
        <dbReference type="ARBA" id="ARBA00001947"/>
    </source>
</evidence>
<dbReference type="SMART" id="SM00490">
    <property type="entry name" value="HELICc"/>
    <property type="match status" value="1"/>
</dbReference>
<evidence type="ECO:0000256" key="15">
    <source>
        <dbReference type="ARBA" id="ARBA00034617"/>
    </source>
</evidence>
<dbReference type="GO" id="GO:0005524">
    <property type="term" value="F:ATP binding"/>
    <property type="evidence" value="ECO:0007669"/>
    <property type="project" value="UniProtKB-KW"/>
</dbReference>
<feature type="domain" description="Helicase C-terminal" evidence="19">
    <location>
        <begin position="215"/>
        <end position="363"/>
    </location>
</feature>
<dbReference type="Pfam" id="PF16124">
    <property type="entry name" value="RecQ_Zn_bind"/>
    <property type="match status" value="1"/>
</dbReference>
<comment type="similarity">
    <text evidence="3">Belongs to the helicase family. RecQ subfamily.</text>
</comment>
<keyword evidence="6" id="KW-0227">DNA damage</keyword>
<keyword evidence="12" id="KW-0233">DNA recombination</keyword>